<protein>
    <submittedName>
        <fullName evidence="5">Aldo/keto reductase family protein</fullName>
        <ecNumber evidence="5">1.1.1.274</ecNumber>
    </submittedName>
</protein>
<comment type="similarity">
    <text evidence="1">Belongs to the aldo/keto reductase family.</text>
</comment>
<evidence type="ECO:0000259" key="4">
    <source>
        <dbReference type="Pfam" id="PF00248"/>
    </source>
</evidence>
<proteinExistence type="inferred from homology"/>
<dbReference type="PANTHER" id="PTHR43827:SF3">
    <property type="entry name" value="NADP-DEPENDENT OXIDOREDUCTASE DOMAIN-CONTAINING PROTEIN"/>
    <property type="match status" value="1"/>
</dbReference>
<evidence type="ECO:0000313" key="6">
    <source>
        <dbReference type="Proteomes" id="UP000254082"/>
    </source>
</evidence>
<evidence type="ECO:0000256" key="1">
    <source>
        <dbReference type="ARBA" id="ARBA00007905"/>
    </source>
</evidence>
<dbReference type="SUPFAM" id="SSF51430">
    <property type="entry name" value="NAD(P)-linked oxidoreductase"/>
    <property type="match status" value="1"/>
</dbReference>
<dbReference type="EC" id="1.1.1.274" evidence="5"/>
<dbReference type="PANTHER" id="PTHR43827">
    <property type="entry name" value="2,5-DIKETO-D-GLUCONIC ACID REDUCTASE"/>
    <property type="match status" value="1"/>
</dbReference>
<dbReference type="AlphaFoldDB" id="A0A380JDH7"/>
<dbReference type="GO" id="GO:0050580">
    <property type="term" value="F:2,5-didehydrogluconate reductase activity"/>
    <property type="evidence" value="ECO:0007669"/>
    <property type="project" value="UniProtKB-EC"/>
</dbReference>
<dbReference type="Gene3D" id="3.20.20.100">
    <property type="entry name" value="NADP-dependent oxidoreductase domain"/>
    <property type="match status" value="1"/>
</dbReference>
<dbReference type="EMBL" id="UHFA01000002">
    <property type="protein sequence ID" value="SUN36108.1"/>
    <property type="molecule type" value="Genomic_DNA"/>
</dbReference>
<keyword evidence="2" id="KW-0521">NADP</keyword>
<dbReference type="InterPro" id="IPR036812">
    <property type="entry name" value="NAD(P)_OxRdtase_dom_sf"/>
</dbReference>
<dbReference type="InterPro" id="IPR020471">
    <property type="entry name" value="AKR"/>
</dbReference>
<evidence type="ECO:0000313" key="5">
    <source>
        <dbReference type="EMBL" id="SUN36108.1"/>
    </source>
</evidence>
<dbReference type="Pfam" id="PF00248">
    <property type="entry name" value="Aldo_ket_red"/>
    <property type="match status" value="1"/>
</dbReference>
<evidence type="ECO:0000256" key="2">
    <source>
        <dbReference type="ARBA" id="ARBA00022857"/>
    </source>
</evidence>
<evidence type="ECO:0000256" key="3">
    <source>
        <dbReference type="ARBA" id="ARBA00023002"/>
    </source>
</evidence>
<sequence length="109" mass="12513">MHLLHQQKALHAFTKENQIQFESWAPFGEGKRDIFTNPPVKAIGDKYGKTVAQVILRFITQEGVVAIPKSIHPEQMAENFAIFDFELSPQDIETLRQMDEEKGLFGWNV</sequence>
<name>A0A380JDH7_STRDO</name>
<organism evidence="5 6">
    <name type="scientific">Streptococcus downei MFe28</name>
    <dbReference type="NCBI Taxonomy" id="764290"/>
    <lineage>
        <taxon>Bacteria</taxon>
        <taxon>Bacillati</taxon>
        <taxon>Bacillota</taxon>
        <taxon>Bacilli</taxon>
        <taxon>Lactobacillales</taxon>
        <taxon>Streptococcaceae</taxon>
        <taxon>Streptococcus</taxon>
    </lineage>
</organism>
<accession>A0A380JDH7</accession>
<dbReference type="InterPro" id="IPR023210">
    <property type="entry name" value="NADP_OxRdtase_dom"/>
</dbReference>
<feature type="domain" description="NADP-dependent oxidoreductase" evidence="4">
    <location>
        <begin position="30"/>
        <end position="99"/>
    </location>
</feature>
<reference evidence="5 6" key="1">
    <citation type="submission" date="2018-06" db="EMBL/GenBank/DDBJ databases">
        <authorList>
            <consortium name="Pathogen Informatics"/>
            <person name="Doyle S."/>
        </authorList>
    </citation>
    <scope>NUCLEOTIDE SEQUENCE [LARGE SCALE GENOMIC DNA]</scope>
    <source>
        <strain evidence="6">NCTC 11391</strain>
    </source>
</reference>
<gene>
    <name evidence="5" type="primary">dkgA_2</name>
    <name evidence="5" type="ORF">NCTC11391_01153</name>
</gene>
<keyword evidence="3 5" id="KW-0560">Oxidoreductase</keyword>
<dbReference type="Proteomes" id="UP000254082">
    <property type="component" value="Unassembled WGS sequence"/>
</dbReference>
<dbReference type="OrthoDB" id="9804790at2"/>
<keyword evidence="6" id="KW-1185">Reference proteome</keyword>